<sequence>MAIRQADCSERLRGRTAVATRRTAGGIAGVATKGVGATGGRSERGGEGRDNGGGGGVGGGGRGGRGSEEGGSTKEGPSAQLSRALAGLGGSRPL</sequence>
<feature type="compositionally biased region" description="Basic and acidic residues" evidence="1">
    <location>
        <begin position="41"/>
        <end position="50"/>
    </location>
</feature>
<dbReference type="Proteomes" id="UP001305414">
    <property type="component" value="Unassembled WGS sequence"/>
</dbReference>
<keyword evidence="3" id="KW-1185">Reference proteome</keyword>
<accession>A0AAN7UDN1</accession>
<protein>
    <submittedName>
        <fullName evidence="2">Uncharacterized protein</fullName>
    </submittedName>
</protein>
<organism evidence="2 3">
    <name type="scientific">Xylaria bambusicola</name>
    <dbReference type="NCBI Taxonomy" id="326684"/>
    <lineage>
        <taxon>Eukaryota</taxon>
        <taxon>Fungi</taxon>
        <taxon>Dikarya</taxon>
        <taxon>Ascomycota</taxon>
        <taxon>Pezizomycotina</taxon>
        <taxon>Sordariomycetes</taxon>
        <taxon>Xylariomycetidae</taxon>
        <taxon>Xylariales</taxon>
        <taxon>Xylariaceae</taxon>
        <taxon>Xylaria</taxon>
    </lineage>
</organism>
<feature type="region of interest" description="Disordered" evidence="1">
    <location>
        <begin position="14"/>
        <end position="94"/>
    </location>
</feature>
<feature type="compositionally biased region" description="Low complexity" evidence="1">
    <location>
        <begin position="15"/>
        <end position="35"/>
    </location>
</feature>
<comment type="caution">
    <text evidence="2">The sequence shown here is derived from an EMBL/GenBank/DDBJ whole genome shotgun (WGS) entry which is preliminary data.</text>
</comment>
<proteinExistence type="predicted"/>
<dbReference type="AlphaFoldDB" id="A0AAN7UDN1"/>
<feature type="compositionally biased region" description="Gly residues" evidence="1">
    <location>
        <begin position="51"/>
        <end position="64"/>
    </location>
</feature>
<gene>
    <name evidence="2" type="ORF">RRF57_001319</name>
</gene>
<evidence type="ECO:0000313" key="2">
    <source>
        <dbReference type="EMBL" id="KAK5625602.1"/>
    </source>
</evidence>
<reference evidence="2 3" key="1">
    <citation type="submission" date="2023-10" db="EMBL/GenBank/DDBJ databases">
        <title>Draft genome sequence of Xylaria bambusicola isolate GMP-LS, the root and basal stem rot pathogen of sugarcane in Indonesia.</title>
        <authorList>
            <person name="Selvaraj P."/>
            <person name="Muralishankar V."/>
            <person name="Muruganantham S."/>
            <person name="Sp S."/>
            <person name="Haryani S."/>
            <person name="Lau K.J.X."/>
            <person name="Naqvi N.I."/>
        </authorList>
    </citation>
    <scope>NUCLEOTIDE SEQUENCE [LARGE SCALE GENOMIC DNA]</scope>
    <source>
        <strain evidence="2">GMP-LS</strain>
    </source>
</reference>
<evidence type="ECO:0000256" key="1">
    <source>
        <dbReference type="SAM" id="MobiDB-lite"/>
    </source>
</evidence>
<evidence type="ECO:0000313" key="3">
    <source>
        <dbReference type="Proteomes" id="UP001305414"/>
    </source>
</evidence>
<dbReference type="EMBL" id="JAWHQM010000002">
    <property type="protein sequence ID" value="KAK5625602.1"/>
    <property type="molecule type" value="Genomic_DNA"/>
</dbReference>
<name>A0AAN7UDN1_9PEZI</name>